<feature type="transmembrane region" description="Helical" evidence="8">
    <location>
        <begin position="225"/>
        <end position="242"/>
    </location>
</feature>
<sequence>MEQQAIIALAIFLITYGLIIAEKIHRTIVAMLGAIAVVVFGIVSVDSAIMHHIDFNTLGLLIGMMIIVGVTAKTGLFSYVAMVAAKKAKGEPVKIMIALAVVTAIASAFLDNVTTVLLIVPVSFSIARQLKVHPFPFLFTQILASNIGGTATLIGDPPNIMIGSAVKELTFMAFISNLTPIIIIIMLVHIPIFIIMFRKKLQTTEEYTRNIMNTDISGLITDRPLLNRSLIVLGLTIVGFFLHQTLHLESSVVALAGAFVLLLLAGEHAMEDALTKVEWTTIFFFVGLFTLVGALVDTGIVSDLAVKAMDLTGGNVAASAMLILWMSAIASAFLDNIPFVATMIPLIQEMGNMGVSNLEPLWWSLALGACLGGNGTLIGASANLITAGLSAKEGYPITFLKFLKYAFPLMLLSIVISSIYVYLRYLL</sequence>
<feature type="transmembrane region" description="Helical" evidence="8">
    <location>
        <begin position="28"/>
        <end position="49"/>
    </location>
</feature>
<dbReference type="Pfam" id="PF03600">
    <property type="entry name" value="CitMHS"/>
    <property type="match status" value="1"/>
</dbReference>
<organism evidence="10 11">
    <name type="scientific">Candidatus Cohnella colombiensis</name>
    <dbReference type="NCBI Taxonomy" id="3121368"/>
    <lineage>
        <taxon>Bacteria</taxon>
        <taxon>Bacillati</taxon>
        <taxon>Bacillota</taxon>
        <taxon>Bacilli</taxon>
        <taxon>Bacillales</taxon>
        <taxon>Paenibacillaceae</taxon>
        <taxon>Cohnella</taxon>
    </lineage>
</organism>
<feature type="transmembrane region" description="Helical" evidence="8">
    <location>
        <begin position="61"/>
        <end position="85"/>
    </location>
</feature>
<evidence type="ECO:0000313" key="11">
    <source>
        <dbReference type="Proteomes" id="UP001178662"/>
    </source>
</evidence>
<dbReference type="GO" id="GO:0005886">
    <property type="term" value="C:plasma membrane"/>
    <property type="evidence" value="ECO:0007669"/>
    <property type="project" value="UniProtKB-SubCell"/>
</dbReference>
<keyword evidence="4" id="KW-1003">Cell membrane</keyword>
<evidence type="ECO:0000256" key="5">
    <source>
        <dbReference type="ARBA" id="ARBA00022692"/>
    </source>
</evidence>
<feature type="transmembrane region" description="Helical" evidence="8">
    <location>
        <begin position="248"/>
        <end position="265"/>
    </location>
</feature>
<keyword evidence="6 8" id="KW-1133">Transmembrane helix</keyword>
<dbReference type="InterPro" id="IPR004680">
    <property type="entry name" value="Cit_transptr-like_dom"/>
</dbReference>
<dbReference type="InterPro" id="IPR051475">
    <property type="entry name" value="Diverse_Ion_Transporter"/>
</dbReference>
<name>A0AA95EXF7_9BACL</name>
<dbReference type="CDD" id="cd01116">
    <property type="entry name" value="P_permease"/>
    <property type="match status" value="1"/>
</dbReference>
<evidence type="ECO:0000256" key="8">
    <source>
        <dbReference type="SAM" id="Phobius"/>
    </source>
</evidence>
<feature type="transmembrane region" description="Helical" evidence="8">
    <location>
        <begin position="405"/>
        <end position="423"/>
    </location>
</feature>
<dbReference type="InterPro" id="IPR000802">
    <property type="entry name" value="Arsenical_pump_ArsB"/>
</dbReference>
<evidence type="ECO:0000256" key="3">
    <source>
        <dbReference type="ARBA" id="ARBA00022448"/>
    </source>
</evidence>
<gene>
    <name evidence="10" type="ORF">P0Y55_01255</name>
</gene>
<evidence type="ECO:0000256" key="4">
    <source>
        <dbReference type="ARBA" id="ARBA00022475"/>
    </source>
</evidence>
<feature type="transmembrane region" description="Helical" evidence="8">
    <location>
        <begin position="6"/>
        <end position="21"/>
    </location>
</feature>
<dbReference type="AlphaFoldDB" id="A0AA95EXF7"/>
<evidence type="ECO:0000256" key="2">
    <source>
        <dbReference type="ARBA" id="ARBA00009843"/>
    </source>
</evidence>
<dbReference type="Proteomes" id="UP001178662">
    <property type="component" value="Chromosome"/>
</dbReference>
<evidence type="ECO:0000313" key="10">
    <source>
        <dbReference type="EMBL" id="WEK54736.1"/>
    </source>
</evidence>
<feature type="domain" description="Citrate transporter-like" evidence="9">
    <location>
        <begin position="16"/>
        <end position="368"/>
    </location>
</feature>
<accession>A0AA95EXF7</accession>
<comment type="similarity">
    <text evidence="2">Belongs to the CitM (TC 2.A.11) transporter family.</text>
</comment>
<dbReference type="PANTHER" id="PTHR43568">
    <property type="entry name" value="P PROTEIN"/>
    <property type="match status" value="1"/>
</dbReference>
<evidence type="ECO:0000259" key="9">
    <source>
        <dbReference type="Pfam" id="PF03600"/>
    </source>
</evidence>
<keyword evidence="3" id="KW-0813">Transport</keyword>
<dbReference type="PRINTS" id="PR00758">
    <property type="entry name" value="ARSENICPUMP"/>
</dbReference>
<proteinExistence type="inferred from homology"/>
<feature type="transmembrane region" description="Helical" evidence="8">
    <location>
        <begin position="361"/>
        <end position="385"/>
    </location>
</feature>
<dbReference type="PANTHER" id="PTHR43568:SF1">
    <property type="entry name" value="P PROTEIN"/>
    <property type="match status" value="1"/>
</dbReference>
<protein>
    <submittedName>
        <fullName evidence="10">ArsB/NhaD family transporter</fullName>
    </submittedName>
</protein>
<keyword evidence="11" id="KW-1185">Reference proteome</keyword>
<dbReference type="EMBL" id="CP119317">
    <property type="protein sequence ID" value="WEK54736.1"/>
    <property type="molecule type" value="Genomic_DNA"/>
</dbReference>
<feature type="transmembrane region" description="Helical" evidence="8">
    <location>
        <begin position="277"/>
        <end position="296"/>
    </location>
</feature>
<keyword evidence="5 8" id="KW-0812">Transmembrane</keyword>
<dbReference type="GO" id="GO:0015105">
    <property type="term" value="F:arsenite transmembrane transporter activity"/>
    <property type="evidence" value="ECO:0007669"/>
    <property type="project" value="InterPro"/>
</dbReference>
<evidence type="ECO:0000256" key="7">
    <source>
        <dbReference type="ARBA" id="ARBA00023136"/>
    </source>
</evidence>
<evidence type="ECO:0000256" key="1">
    <source>
        <dbReference type="ARBA" id="ARBA00004651"/>
    </source>
</evidence>
<reference evidence="10" key="1">
    <citation type="submission" date="2023-03" db="EMBL/GenBank/DDBJ databases">
        <title>Andean soil-derived lignocellulolytic bacterial consortium as a source of novel taxa and putative plastic-active enzymes.</title>
        <authorList>
            <person name="Diaz-Garcia L."/>
            <person name="Chuvochina M."/>
            <person name="Feuerriegel G."/>
            <person name="Bunk B."/>
            <person name="Sproer C."/>
            <person name="Streit W.R."/>
            <person name="Rodriguez L.M."/>
            <person name="Overmann J."/>
            <person name="Jimenez D.J."/>
        </authorList>
    </citation>
    <scope>NUCLEOTIDE SEQUENCE</scope>
    <source>
        <strain evidence="10">MAG 2441</strain>
    </source>
</reference>
<feature type="transmembrane region" description="Helical" evidence="8">
    <location>
        <begin position="316"/>
        <end position="340"/>
    </location>
</feature>
<keyword evidence="7 8" id="KW-0472">Membrane</keyword>
<feature type="transmembrane region" description="Helical" evidence="8">
    <location>
        <begin position="171"/>
        <end position="197"/>
    </location>
</feature>
<evidence type="ECO:0000256" key="6">
    <source>
        <dbReference type="ARBA" id="ARBA00022989"/>
    </source>
</evidence>
<feature type="transmembrane region" description="Helical" evidence="8">
    <location>
        <begin position="97"/>
        <end position="120"/>
    </location>
</feature>
<comment type="subcellular location">
    <subcellularLocation>
        <location evidence="1">Cell membrane</location>
        <topology evidence="1">Multi-pass membrane protein</topology>
    </subcellularLocation>
</comment>